<feature type="region of interest" description="Disordered" evidence="1">
    <location>
        <begin position="1052"/>
        <end position="1166"/>
    </location>
</feature>
<proteinExistence type="predicted"/>
<feature type="region of interest" description="Disordered" evidence="1">
    <location>
        <begin position="738"/>
        <end position="810"/>
    </location>
</feature>
<feature type="compositionally biased region" description="Polar residues" evidence="1">
    <location>
        <begin position="230"/>
        <end position="248"/>
    </location>
</feature>
<sequence length="1166" mass="130768">MDPLTHLEYALFQLTPTRTRCDLLLCYGSKKEKLASGLVEPFISHLKYFKDQISKGGLVRFINSPEVLERFIRLEREISQIEDGEEQTAEGSLSSDGSTKKSADPSKIKAGDDVQEENSKIQLQRLLETRKAMLRKEQAMAYARALVAGFETENMNDLISFADQFGASRLREACIEFKDLCKQKNNDGLWMDELAAMAAFPPSELAYTGTSGLLIATESNASNLNNELNFETNPEGNTDQASSTPSNVPMQMPWPPQYMYNFQGPQGQRYPYPYPGMPPYYPSHMNWPGNADESGHGRHHRSSSKKKSKKNSDGGSDDSAEDEVDGVLETLAKHHSKSSKSHEKKKKGADMDSESGKKNENWDAFQNLLLKDDVEEEHFTIRNSEDGSYQQRNDAMDVGSESFVKNQPKTRTNDSFVVPDRNGVNESRNVNSQYFENGEGYRMKARDSSDADMVMSHRYGDGADGRTNFRDLGSDSSIIRNKRDEDWFVVKNSESQTGRSTFNDDYASMKGDVFSSEINKKTAPVDDSFMVQPHTTDVYEQWRTADVSMIESGNKQPEADESNQVAKTGFYEPDDLYLMVSRDTGVEPSVRSSWTPEMDYASEAAFTKSEPKPAPVETKEPTEESPVKVKKKVTKPRPLSRSLPAAMAAFPPSELAYTGTSGLLIATESNASNLNNELNFETNPEGNTDQASSTPSNVPMQMPWPPQYMYNFQGPQGQRYPYPYPGMPPYYPSHMNWPGNADESGHGRHHRSSSKKKSKKNSDGGSDDSAEDEVDGVLETLAKHHSKSSKSHEKKKKGADMDSESGKKNENWDAFQNLLLKDDVEEEHFTIRNSEDGSYQQRNDAMDVGSESFVKNQPKTRTNDSFVVPDRNGVNESRNVNSQYFENGEGYRMKARDSSDADMVMSHRYGDGADGRTNFRDLGSDSSIIRNKRDEDWFVVKNSESQTGRSTFNDDYASMKGDVFSSEINKKTAPVDDSFMVQPHTTDVYEQWRTADVSMIESGNKQPEADESNQVAKTGFYEPDDLYLMVSRDTGVEPSVRSSWTPEMDYASEAAFTKSEPKPAPVETKEPTEESPVKVKKKVTKPRPLSRSLPGDKRLPFVSRPVVHKSKREQEDEIRKRVEEREAERQRRIAERTAASAGSGATKKPVNPRGVSSPLKKKTTGV</sequence>
<dbReference type="EMBL" id="PKPP01016546">
    <property type="protein sequence ID" value="PWA37603.1"/>
    <property type="molecule type" value="Genomic_DNA"/>
</dbReference>
<feature type="compositionally biased region" description="Basic residues" evidence="1">
    <location>
        <begin position="333"/>
        <end position="347"/>
    </location>
</feature>
<dbReference type="OrthoDB" id="1749136at2759"/>
<feature type="region of interest" description="Disordered" evidence="1">
    <location>
        <begin position="676"/>
        <end position="700"/>
    </location>
</feature>
<feature type="compositionally biased region" description="Acidic residues" evidence="1">
    <location>
        <begin position="315"/>
        <end position="326"/>
    </location>
</feature>
<feature type="region of interest" description="Disordered" evidence="1">
    <location>
        <begin position="82"/>
        <end position="116"/>
    </location>
</feature>
<evidence type="ECO:0000313" key="2">
    <source>
        <dbReference type="EMBL" id="PWA37603.1"/>
    </source>
</evidence>
<feature type="compositionally biased region" description="Acidic residues" evidence="1">
    <location>
        <begin position="765"/>
        <end position="776"/>
    </location>
</feature>
<organism evidence="2 3">
    <name type="scientific">Artemisia annua</name>
    <name type="common">Sweet wormwood</name>
    <dbReference type="NCBI Taxonomy" id="35608"/>
    <lineage>
        <taxon>Eukaryota</taxon>
        <taxon>Viridiplantae</taxon>
        <taxon>Streptophyta</taxon>
        <taxon>Embryophyta</taxon>
        <taxon>Tracheophyta</taxon>
        <taxon>Spermatophyta</taxon>
        <taxon>Magnoliopsida</taxon>
        <taxon>eudicotyledons</taxon>
        <taxon>Gunneridae</taxon>
        <taxon>Pentapetalae</taxon>
        <taxon>asterids</taxon>
        <taxon>campanulids</taxon>
        <taxon>Asterales</taxon>
        <taxon>Asteraceae</taxon>
        <taxon>Asteroideae</taxon>
        <taxon>Anthemideae</taxon>
        <taxon>Artemisiinae</taxon>
        <taxon>Artemisia</taxon>
    </lineage>
</organism>
<dbReference type="Proteomes" id="UP000245207">
    <property type="component" value="Unassembled WGS sequence"/>
</dbReference>
<feature type="compositionally biased region" description="Basic and acidic residues" evidence="1">
    <location>
        <begin position="1067"/>
        <end position="1077"/>
    </location>
</feature>
<feature type="compositionally biased region" description="Basic and acidic residues" evidence="1">
    <location>
        <begin position="1112"/>
        <end position="1135"/>
    </location>
</feature>
<dbReference type="STRING" id="35608.A0A2U1KLR2"/>
<dbReference type="AlphaFoldDB" id="A0A2U1KLR2"/>
<feature type="compositionally biased region" description="Basic and acidic residues" evidence="1">
    <location>
        <begin position="798"/>
        <end position="810"/>
    </location>
</feature>
<reference evidence="2 3" key="1">
    <citation type="journal article" date="2018" name="Mol. Plant">
        <title>The genome of Artemisia annua provides insight into the evolution of Asteraceae family and artemisinin biosynthesis.</title>
        <authorList>
            <person name="Shen Q."/>
            <person name="Zhang L."/>
            <person name="Liao Z."/>
            <person name="Wang S."/>
            <person name="Yan T."/>
            <person name="Shi P."/>
            <person name="Liu M."/>
            <person name="Fu X."/>
            <person name="Pan Q."/>
            <person name="Wang Y."/>
            <person name="Lv Z."/>
            <person name="Lu X."/>
            <person name="Zhang F."/>
            <person name="Jiang W."/>
            <person name="Ma Y."/>
            <person name="Chen M."/>
            <person name="Hao X."/>
            <person name="Li L."/>
            <person name="Tang Y."/>
            <person name="Lv G."/>
            <person name="Zhou Y."/>
            <person name="Sun X."/>
            <person name="Brodelius P.E."/>
            <person name="Rose J.K.C."/>
            <person name="Tang K."/>
        </authorList>
    </citation>
    <scope>NUCLEOTIDE SEQUENCE [LARGE SCALE GENOMIC DNA]</scope>
    <source>
        <strain evidence="3">cv. Huhao1</strain>
        <tissue evidence="2">Leaf</tissue>
    </source>
</reference>
<feature type="compositionally biased region" description="Basic residues" evidence="1">
    <location>
        <begin position="297"/>
        <end position="309"/>
    </location>
</feature>
<feature type="region of interest" description="Disordered" evidence="1">
    <location>
        <begin position="851"/>
        <end position="881"/>
    </location>
</feature>
<feature type="compositionally biased region" description="Basic and acidic residues" evidence="1">
    <location>
        <begin position="348"/>
        <end position="360"/>
    </location>
</feature>
<gene>
    <name evidence="2" type="ORF">CTI12_AA588710</name>
</gene>
<evidence type="ECO:0000256" key="1">
    <source>
        <dbReference type="SAM" id="MobiDB-lite"/>
    </source>
</evidence>
<feature type="region of interest" description="Disordered" evidence="1">
    <location>
        <begin position="401"/>
        <end position="431"/>
    </location>
</feature>
<dbReference type="PANTHER" id="PTHR31008:SF4">
    <property type="entry name" value="COP1-INTERACTING PROTEIN 7"/>
    <property type="match status" value="1"/>
</dbReference>
<feature type="compositionally biased region" description="Basic and acidic residues" evidence="1">
    <location>
        <begin position="617"/>
        <end position="627"/>
    </location>
</feature>
<accession>A0A2U1KLR2</accession>
<name>A0A2U1KLR2_ARTAN</name>
<comment type="caution">
    <text evidence="2">The sequence shown here is derived from an EMBL/GenBank/DDBJ whole genome shotgun (WGS) entry which is preliminary data.</text>
</comment>
<feature type="region of interest" description="Disordered" evidence="1">
    <location>
        <begin position="288"/>
        <end position="360"/>
    </location>
</feature>
<feature type="compositionally biased region" description="Polar residues" evidence="1">
    <location>
        <begin position="853"/>
        <end position="865"/>
    </location>
</feature>
<dbReference type="PANTHER" id="PTHR31008">
    <property type="entry name" value="COP1-INTERACTING PROTEIN-RELATED"/>
    <property type="match status" value="1"/>
</dbReference>
<feature type="region of interest" description="Disordered" evidence="1">
    <location>
        <begin position="604"/>
        <end position="640"/>
    </location>
</feature>
<feature type="compositionally biased region" description="Polar residues" evidence="1">
    <location>
        <begin position="403"/>
        <end position="415"/>
    </location>
</feature>
<feature type="compositionally biased region" description="Polar residues" evidence="1">
    <location>
        <begin position="680"/>
        <end position="698"/>
    </location>
</feature>
<dbReference type="GO" id="GO:0045893">
    <property type="term" value="P:positive regulation of DNA-templated transcription"/>
    <property type="evidence" value="ECO:0007669"/>
    <property type="project" value="TreeGrafter"/>
</dbReference>
<dbReference type="GO" id="GO:0009416">
    <property type="term" value="P:response to light stimulus"/>
    <property type="evidence" value="ECO:0007669"/>
    <property type="project" value="TreeGrafter"/>
</dbReference>
<feature type="compositionally biased region" description="Basic and acidic residues" evidence="1">
    <location>
        <begin position="98"/>
        <end position="112"/>
    </location>
</feature>
<feature type="compositionally biased region" description="Basic residues" evidence="1">
    <location>
        <begin position="783"/>
        <end position="797"/>
    </location>
</feature>
<feature type="compositionally biased region" description="Basic residues" evidence="1">
    <location>
        <begin position="747"/>
        <end position="759"/>
    </location>
</feature>
<keyword evidence="3" id="KW-1185">Reference proteome</keyword>
<protein>
    <submittedName>
        <fullName evidence="2">Disease resistance protein (TIR class)</fullName>
    </submittedName>
</protein>
<feature type="region of interest" description="Disordered" evidence="1">
    <location>
        <begin position="226"/>
        <end position="250"/>
    </location>
</feature>
<evidence type="ECO:0000313" key="3">
    <source>
        <dbReference type="Proteomes" id="UP000245207"/>
    </source>
</evidence>